<keyword evidence="6 10" id="KW-0249">Electron transport</keyword>
<dbReference type="PROSITE" id="PS51656">
    <property type="entry name" value="4FE4S"/>
    <property type="match status" value="1"/>
</dbReference>
<feature type="binding site" evidence="10 11">
    <location>
        <position position="110"/>
    </location>
    <ligand>
        <name>[4Fe-4S] cluster</name>
        <dbReference type="ChEBI" id="CHEBI:49883"/>
        <label>2</label>
    </ligand>
</feature>
<dbReference type="InterPro" id="IPR050395">
    <property type="entry name" value="4Fe4S_Ferredoxin_RnfB"/>
</dbReference>
<comment type="similarity">
    <text evidence="10">Belongs to the 4Fe4S bacterial-type ferredoxin family. RnfB subfamily.</text>
</comment>
<keyword evidence="7 10" id="KW-0408">Iron</keyword>
<keyword evidence="15" id="KW-1185">Reference proteome</keyword>
<comment type="function">
    <text evidence="10">Part of a membrane-bound complex that couples electron transfer with translocation of ions across the membrane.</text>
</comment>
<evidence type="ECO:0000256" key="11">
    <source>
        <dbReference type="PIRSR" id="PIRSR005784-1"/>
    </source>
</evidence>
<sequence length="177" mass="18294">MIAAIFSLTTLGLILGWLLGLAARYLKVEGNPLAERVAELLPGSQCGQCGYPGCGPAAEAIASGAAPVTSCPPGGRVLAEELAGLLGVSVDLSGVADKAPAIAHIHENLCIGCCKCFKRCPTDAIMGANNMIHSVFADACTGCELCFDVCPTECIEMRPVTPTLQTWYWAKPSALAA</sequence>
<dbReference type="NCBIfam" id="NF003475">
    <property type="entry name" value="PRK05113.1"/>
    <property type="match status" value="1"/>
</dbReference>
<keyword evidence="4 10" id="KW-0677">Repeat</keyword>
<dbReference type="PROSITE" id="PS51379">
    <property type="entry name" value="4FE4S_FER_2"/>
    <property type="match status" value="2"/>
</dbReference>
<keyword evidence="5 10" id="KW-1278">Translocase</keyword>
<dbReference type="EC" id="7.-.-.-" evidence="10"/>
<feature type="binding site" evidence="10 11">
    <location>
        <position position="120"/>
    </location>
    <ligand>
        <name>[4Fe-4S] cluster</name>
        <dbReference type="ChEBI" id="CHEBI:49883"/>
        <label>3</label>
    </ligand>
</feature>
<dbReference type="STRING" id="1058.SAMN05421783_13312"/>
<proteinExistence type="inferred from homology"/>
<evidence type="ECO:0000259" key="12">
    <source>
        <dbReference type="PROSITE" id="PS51379"/>
    </source>
</evidence>
<feature type="binding site" evidence="10 11">
    <location>
        <position position="71"/>
    </location>
    <ligand>
        <name>[4Fe-4S] cluster</name>
        <dbReference type="ChEBI" id="CHEBI:49883"/>
        <label>1</label>
    </ligand>
</feature>
<dbReference type="RefSeq" id="WP_093037530.1">
    <property type="nucleotide sequence ID" value="NZ_FNNZ01000033.1"/>
</dbReference>
<evidence type="ECO:0000256" key="3">
    <source>
        <dbReference type="ARBA" id="ARBA00022723"/>
    </source>
</evidence>
<evidence type="ECO:0000256" key="10">
    <source>
        <dbReference type="HAMAP-Rule" id="MF_00463"/>
    </source>
</evidence>
<dbReference type="Gene3D" id="3.30.70.20">
    <property type="match status" value="1"/>
</dbReference>
<keyword evidence="10" id="KW-0997">Cell inner membrane</keyword>
<dbReference type="GO" id="GO:0046872">
    <property type="term" value="F:metal ion binding"/>
    <property type="evidence" value="ECO:0007669"/>
    <property type="project" value="UniProtKB-KW"/>
</dbReference>
<keyword evidence="1 10" id="KW-0813">Transport</keyword>
<dbReference type="InterPro" id="IPR017896">
    <property type="entry name" value="4Fe4S_Fe-S-bd"/>
</dbReference>
<feature type="binding site" evidence="10 11">
    <location>
        <position position="140"/>
    </location>
    <ligand>
        <name>[4Fe-4S] cluster</name>
        <dbReference type="ChEBI" id="CHEBI:49883"/>
        <label>3</label>
    </ligand>
</feature>
<keyword evidence="2 10" id="KW-0004">4Fe-4S</keyword>
<feature type="domain" description="4Fe-4S ferredoxin-type" evidence="12">
    <location>
        <begin position="131"/>
        <end position="160"/>
    </location>
</feature>
<comment type="subunit">
    <text evidence="10">The complex is composed of six subunits: RnfA, RnfB, RnfC, RnfD, RnfE and RnfG.</text>
</comment>
<feature type="binding site" evidence="10 11">
    <location>
        <position position="143"/>
    </location>
    <ligand>
        <name>[4Fe-4S] cluster</name>
        <dbReference type="ChEBI" id="CHEBI:49883"/>
        <label>3</label>
    </ligand>
</feature>
<dbReference type="InterPro" id="IPR007202">
    <property type="entry name" value="4Fe-4S_dom"/>
</dbReference>
<keyword evidence="9 10" id="KW-0472">Membrane</keyword>
<feature type="binding site" evidence="10 11">
    <location>
        <position position="46"/>
    </location>
    <ligand>
        <name>[4Fe-4S] cluster</name>
        <dbReference type="ChEBI" id="CHEBI:49883"/>
        <label>1</label>
    </ligand>
</feature>
<feature type="domain" description="4Fe-4S ferredoxin-type" evidence="12">
    <location>
        <begin position="101"/>
        <end position="130"/>
    </location>
</feature>
<feature type="binding site" evidence="10 11">
    <location>
        <position position="113"/>
    </location>
    <ligand>
        <name>[4Fe-4S] cluster</name>
        <dbReference type="ChEBI" id="CHEBI:49883"/>
        <label>2</label>
    </ligand>
</feature>
<dbReference type="SUPFAM" id="SSF54862">
    <property type="entry name" value="4Fe-4S ferredoxins"/>
    <property type="match status" value="1"/>
</dbReference>
<dbReference type="PIRSF" id="PIRSF005784">
    <property type="entry name" value="Elect_transpt_RnfB"/>
    <property type="match status" value="1"/>
</dbReference>
<reference evidence="15" key="1">
    <citation type="submission" date="2016-10" db="EMBL/GenBank/DDBJ databases">
        <authorList>
            <person name="Varghese N."/>
            <person name="Submissions S."/>
        </authorList>
    </citation>
    <scope>NUCLEOTIDE SEQUENCE [LARGE SCALE GENOMIC DNA]</scope>
    <source>
        <strain evidence="15">DSM 217</strain>
    </source>
</reference>
<feature type="binding site" evidence="10 11">
    <location>
        <position position="54"/>
    </location>
    <ligand>
        <name>[4Fe-4S] cluster</name>
        <dbReference type="ChEBI" id="CHEBI:49883"/>
        <label>1</label>
    </ligand>
</feature>
<keyword evidence="3 10" id="KW-0479">Metal-binding</keyword>
<dbReference type="InterPro" id="IPR017900">
    <property type="entry name" value="4Fe4S_Fe_S_CS"/>
</dbReference>
<feature type="binding site" evidence="10 11">
    <location>
        <position position="146"/>
    </location>
    <ligand>
        <name>[4Fe-4S] cluster</name>
        <dbReference type="ChEBI" id="CHEBI:49883"/>
        <label>3</label>
    </ligand>
</feature>
<evidence type="ECO:0000256" key="6">
    <source>
        <dbReference type="ARBA" id="ARBA00022982"/>
    </source>
</evidence>
<dbReference type="Gene3D" id="1.10.15.40">
    <property type="entry name" value="Electron transport complex subunit B, putative Fe-S cluster"/>
    <property type="match status" value="1"/>
</dbReference>
<evidence type="ECO:0000256" key="1">
    <source>
        <dbReference type="ARBA" id="ARBA00022448"/>
    </source>
</evidence>
<dbReference type="GO" id="GO:0005886">
    <property type="term" value="C:plasma membrane"/>
    <property type="evidence" value="ECO:0007669"/>
    <property type="project" value="UniProtKB-SubCell"/>
</dbReference>
<comment type="subcellular location">
    <subcellularLocation>
        <location evidence="10">Cell inner membrane</location>
    </subcellularLocation>
</comment>
<organism evidence="14 15">
    <name type="scientific">Thiocapsa roseopersicina</name>
    <dbReference type="NCBI Taxonomy" id="1058"/>
    <lineage>
        <taxon>Bacteria</taxon>
        <taxon>Pseudomonadati</taxon>
        <taxon>Pseudomonadota</taxon>
        <taxon>Gammaproteobacteria</taxon>
        <taxon>Chromatiales</taxon>
        <taxon>Chromatiaceae</taxon>
        <taxon>Thiocapsa</taxon>
    </lineage>
</organism>
<dbReference type="PANTHER" id="PTHR43560:SF1">
    <property type="entry name" value="ION-TRANSLOCATING OXIDOREDUCTASE COMPLEX SUBUNIT B"/>
    <property type="match status" value="1"/>
</dbReference>
<evidence type="ECO:0000256" key="8">
    <source>
        <dbReference type="ARBA" id="ARBA00023014"/>
    </source>
</evidence>
<evidence type="ECO:0000313" key="14">
    <source>
        <dbReference type="EMBL" id="SDX52113.1"/>
    </source>
</evidence>
<protein>
    <recommendedName>
        <fullName evidence="10">Ion-translocating oxidoreductase complex subunit B</fullName>
        <ecNumber evidence="10">7.-.-.-</ecNumber>
    </recommendedName>
    <alternativeName>
        <fullName evidence="10">Rnf electron transport complex subunit B</fullName>
    </alternativeName>
</protein>
<comment type="caution">
    <text evidence="10">Lacks conserved residue(s) required for the propagation of feature annotation.</text>
</comment>
<keyword evidence="10" id="KW-1003">Cell membrane</keyword>
<feature type="binding site" evidence="10 11">
    <location>
        <position position="116"/>
    </location>
    <ligand>
        <name>[4Fe-4S] cluster</name>
        <dbReference type="ChEBI" id="CHEBI:49883"/>
        <label>2</label>
    </ligand>
</feature>
<comment type="cofactor">
    <cofactor evidence="10 11">
        <name>[4Fe-4S] cluster</name>
        <dbReference type="ChEBI" id="CHEBI:49883"/>
    </cofactor>
    <text evidence="10 11">Binds 3 [4Fe-4S] clusters.</text>
</comment>
<dbReference type="InterPro" id="IPR016463">
    <property type="entry name" value="RnfB/RsxB_Proteobac"/>
</dbReference>
<evidence type="ECO:0000313" key="15">
    <source>
        <dbReference type="Proteomes" id="UP000198816"/>
    </source>
</evidence>
<evidence type="ECO:0000256" key="2">
    <source>
        <dbReference type="ARBA" id="ARBA00022485"/>
    </source>
</evidence>
<dbReference type="NCBIfam" id="TIGR01944">
    <property type="entry name" value="rnfB"/>
    <property type="match status" value="1"/>
</dbReference>
<name>A0A1H3CDB6_THIRO</name>
<evidence type="ECO:0000256" key="7">
    <source>
        <dbReference type="ARBA" id="ARBA00023004"/>
    </source>
</evidence>
<dbReference type="PROSITE" id="PS00198">
    <property type="entry name" value="4FE4S_FER_1"/>
    <property type="match status" value="1"/>
</dbReference>
<accession>A0A1H3CDB6</accession>
<dbReference type="PANTHER" id="PTHR43560">
    <property type="entry name" value="ION-TRANSLOCATING OXIDOREDUCTASE COMPLEX SUBUNIT B"/>
    <property type="match status" value="1"/>
</dbReference>
<feature type="binding site" evidence="10 11">
    <location>
        <position position="150"/>
    </location>
    <ligand>
        <name>[4Fe-4S] cluster</name>
        <dbReference type="ChEBI" id="CHEBI:49883"/>
        <label>2</label>
    </ligand>
</feature>
<dbReference type="GO" id="GO:0051539">
    <property type="term" value="F:4 iron, 4 sulfur cluster binding"/>
    <property type="evidence" value="ECO:0007669"/>
    <property type="project" value="UniProtKB-UniRule"/>
</dbReference>
<dbReference type="AlphaFoldDB" id="A0A1H3CDB6"/>
<gene>
    <name evidence="10" type="primary">rnfB</name>
    <name evidence="14" type="ORF">SAMN05421783_13312</name>
</gene>
<feature type="region of interest" description="Hydrophobic" evidence="10">
    <location>
        <begin position="1"/>
        <end position="23"/>
    </location>
</feature>
<dbReference type="EMBL" id="FNNZ01000033">
    <property type="protein sequence ID" value="SDX52113.1"/>
    <property type="molecule type" value="Genomic_DNA"/>
</dbReference>
<dbReference type="HAMAP" id="MF_00463">
    <property type="entry name" value="RsxB_RnfB"/>
    <property type="match status" value="1"/>
</dbReference>
<dbReference type="GO" id="GO:0009055">
    <property type="term" value="F:electron transfer activity"/>
    <property type="evidence" value="ECO:0007669"/>
    <property type="project" value="InterPro"/>
</dbReference>
<evidence type="ECO:0000256" key="4">
    <source>
        <dbReference type="ARBA" id="ARBA00022737"/>
    </source>
</evidence>
<evidence type="ECO:0000256" key="5">
    <source>
        <dbReference type="ARBA" id="ARBA00022967"/>
    </source>
</evidence>
<evidence type="ECO:0000256" key="9">
    <source>
        <dbReference type="ARBA" id="ARBA00023136"/>
    </source>
</evidence>
<dbReference type="InterPro" id="IPR010207">
    <property type="entry name" value="Elect_transpt_cplx_RnfB/RsxB"/>
</dbReference>
<dbReference type="Pfam" id="PF14697">
    <property type="entry name" value="Fer4_21"/>
    <property type="match status" value="1"/>
</dbReference>
<feature type="binding site" evidence="10 11">
    <location>
        <position position="49"/>
    </location>
    <ligand>
        <name>[4Fe-4S] cluster</name>
        <dbReference type="ChEBI" id="CHEBI:49883"/>
        <label>1</label>
    </ligand>
</feature>
<dbReference type="Proteomes" id="UP000198816">
    <property type="component" value="Unassembled WGS sequence"/>
</dbReference>
<keyword evidence="8 10" id="KW-0411">Iron-sulfur</keyword>
<dbReference type="OrthoDB" id="9789936at2"/>
<dbReference type="GO" id="GO:0022900">
    <property type="term" value="P:electron transport chain"/>
    <property type="evidence" value="ECO:0007669"/>
    <property type="project" value="UniProtKB-UniRule"/>
</dbReference>
<evidence type="ECO:0000259" key="13">
    <source>
        <dbReference type="PROSITE" id="PS51656"/>
    </source>
</evidence>
<dbReference type="Pfam" id="PF04060">
    <property type="entry name" value="FeS"/>
    <property type="match status" value="1"/>
</dbReference>
<feature type="domain" description="4Fe-4S" evidence="13">
    <location>
        <begin position="29"/>
        <end position="88"/>
    </location>
</feature>